<feature type="compositionally biased region" description="Basic and acidic residues" evidence="1">
    <location>
        <begin position="321"/>
        <end position="334"/>
    </location>
</feature>
<feature type="region of interest" description="Disordered" evidence="1">
    <location>
        <begin position="128"/>
        <end position="151"/>
    </location>
</feature>
<feature type="compositionally biased region" description="Acidic residues" evidence="1">
    <location>
        <begin position="271"/>
        <end position="285"/>
    </location>
</feature>
<evidence type="ECO:0000313" key="3">
    <source>
        <dbReference type="Proteomes" id="UP000185511"/>
    </source>
</evidence>
<dbReference type="KEGG" id="acad:UA74_28155"/>
<organism evidence="2 3">
    <name type="scientific">Actinoalloteichus fjordicus</name>
    <dbReference type="NCBI Taxonomy" id="1612552"/>
    <lineage>
        <taxon>Bacteria</taxon>
        <taxon>Bacillati</taxon>
        <taxon>Actinomycetota</taxon>
        <taxon>Actinomycetes</taxon>
        <taxon>Pseudonocardiales</taxon>
        <taxon>Pseudonocardiaceae</taxon>
        <taxon>Actinoalloteichus</taxon>
    </lineage>
</organism>
<keyword evidence="3" id="KW-1185">Reference proteome</keyword>
<dbReference type="RefSeq" id="WP_075742915.1">
    <property type="nucleotide sequence ID" value="NZ_CP016076.1"/>
</dbReference>
<evidence type="ECO:0000313" key="2">
    <source>
        <dbReference type="EMBL" id="APU17632.1"/>
    </source>
</evidence>
<sequence>MGEDRFELLITVVVGVEDDRRARAACQGLLSLVGGRIVESGDCSAEEPGCWSVTIRRPADVTAGDDESVTLSRAIRRFLRRLGPEYGTSRVSCEPPTAWTVLDDPELLGAIVPSGERLLVEAWSDDSALPDVEPDRPADSEAGFGFPSVDQDETPAVASTVRLRVEVQAERQAGAHWQARAVASRLASRATILRTESADGRTFAVTMDLGSRPGPPDEVAREAAATLGKSGWSRLRVAGESTITEWAAASPGRNGLLGLRLAARQLTESDADDLADADGVDEQSDDFSTAEGGRRPAAESAEATRGGRAGSSTPSKAELLSVEHRRSLPRDEQRWSWWSQ</sequence>
<dbReference type="AlphaFoldDB" id="A0AAC9PUZ0"/>
<proteinExistence type="predicted"/>
<feature type="region of interest" description="Disordered" evidence="1">
    <location>
        <begin position="271"/>
        <end position="340"/>
    </location>
</feature>
<reference evidence="3" key="1">
    <citation type="submission" date="2016-06" db="EMBL/GenBank/DDBJ databases">
        <title>Complete genome sequence of Actinoalloteichus fjordicus DSM 46855 (=ADI127-17), type strain of the new species Actinoalloteichus fjordicus.</title>
        <authorList>
            <person name="Ruckert C."/>
            <person name="Nouioui I."/>
            <person name="Willmese J."/>
            <person name="van Wezel G."/>
            <person name="Klenk H.-P."/>
            <person name="Kalinowski J."/>
            <person name="Zotchev S.B."/>
        </authorList>
    </citation>
    <scope>NUCLEOTIDE SEQUENCE [LARGE SCALE GENOMIC DNA]</scope>
    <source>
        <strain evidence="3">ADI127-7</strain>
    </source>
</reference>
<accession>A0AAC9PUZ0</accession>
<name>A0AAC9PUZ0_9PSEU</name>
<gene>
    <name evidence="2" type="ORF">UA74_28155</name>
</gene>
<dbReference type="EMBL" id="CP016076">
    <property type="protein sequence ID" value="APU17632.1"/>
    <property type="molecule type" value="Genomic_DNA"/>
</dbReference>
<evidence type="ECO:0000256" key="1">
    <source>
        <dbReference type="SAM" id="MobiDB-lite"/>
    </source>
</evidence>
<protein>
    <submittedName>
        <fullName evidence="2">Uncharacterized protein</fullName>
    </submittedName>
</protein>
<dbReference type="Proteomes" id="UP000185511">
    <property type="component" value="Chromosome"/>
</dbReference>